<gene>
    <name evidence="1" type="ORF">B0T10DRAFT_463058</name>
</gene>
<evidence type="ECO:0000313" key="1">
    <source>
        <dbReference type="EMBL" id="KAH6884175.1"/>
    </source>
</evidence>
<evidence type="ECO:0000313" key="2">
    <source>
        <dbReference type="Proteomes" id="UP000777438"/>
    </source>
</evidence>
<sequence length="253" mass="29066">MSSSRASTEFLKRTFPPSILKILELLEDRKMVLIEWETSLFNRHGYYPRVPGDLFFLTPDEQIEIIDDIILSLGHCKVRAEEGWYIGIGGVARAYTSDFSKVGSRYEIDCDPGSPVSYRSLTLVILPLSWTGIDRNELIQLEESETNLPCTVWTMTFPSLCMALGRMYEDAEFGTSLGQGLLDDLTRLIGKKFLWGANDEGISEMRKADVVIRQFDSWTYRSGEGKLKELFVQMVITLQRRYFRWDAGIRDPY</sequence>
<proteinExistence type="predicted"/>
<protein>
    <submittedName>
        <fullName evidence="1">Uncharacterized protein</fullName>
    </submittedName>
</protein>
<reference evidence="1 2" key="1">
    <citation type="journal article" date="2021" name="Nat. Commun.">
        <title>Genetic determinants of endophytism in the Arabidopsis root mycobiome.</title>
        <authorList>
            <person name="Mesny F."/>
            <person name="Miyauchi S."/>
            <person name="Thiergart T."/>
            <person name="Pickel B."/>
            <person name="Atanasova L."/>
            <person name="Karlsson M."/>
            <person name="Huettel B."/>
            <person name="Barry K.W."/>
            <person name="Haridas S."/>
            <person name="Chen C."/>
            <person name="Bauer D."/>
            <person name="Andreopoulos W."/>
            <person name="Pangilinan J."/>
            <person name="LaButti K."/>
            <person name="Riley R."/>
            <person name="Lipzen A."/>
            <person name="Clum A."/>
            <person name="Drula E."/>
            <person name="Henrissat B."/>
            <person name="Kohler A."/>
            <person name="Grigoriev I.V."/>
            <person name="Martin F.M."/>
            <person name="Hacquard S."/>
        </authorList>
    </citation>
    <scope>NUCLEOTIDE SEQUENCE [LARGE SCALE GENOMIC DNA]</scope>
    <source>
        <strain evidence="1 2">MPI-CAGE-CH-0241</strain>
    </source>
</reference>
<keyword evidence="2" id="KW-1185">Reference proteome</keyword>
<dbReference type="OrthoDB" id="4202165at2759"/>
<accession>A0A9P8VXI9</accession>
<comment type="caution">
    <text evidence="1">The sequence shown here is derived from an EMBL/GenBank/DDBJ whole genome shotgun (WGS) entry which is preliminary data.</text>
</comment>
<organism evidence="1 2">
    <name type="scientific">Thelonectria olida</name>
    <dbReference type="NCBI Taxonomy" id="1576542"/>
    <lineage>
        <taxon>Eukaryota</taxon>
        <taxon>Fungi</taxon>
        <taxon>Dikarya</taxon>
        <taxon>Ascomycota</taxon>
        <taxon>Pezizomycotina</taxon>
        <taxon>Sordariomycetes</taxon>
        <taxon>Hypocreomycetidae</taxon>
        <taxon>Hypocreales</taxon>
        <taxon>Nectriaceae</taxon>
        <taxon>Thelonectria</taxon>
    </lineage>
</organism>
<dbReference type="AlphaFoldDB" id="A0A9P8VXI9"/>
<dbReference type="Proteomes" id="UP000777438">
    <property type="component" value="Unassembled WGS sequence"/>
</dbReference>
<dbReference type="EMBL" id="JAGPYM010000021">
    <property type="protein sequence ID" value="KAH6884175.1"/>
    <property type="molecule type" value="Genomic_DNA"/>
</dbReference>
<name>A0A9P8VXI9_9HYPO</name>